<proteinExistence type="predicted"/>
<sequence length="87" mass="10022">MEYNVLNQMHDTQHSVECHVRIAECSLRTVKQVKSHFPHDLFVFIYCCVDGFSGHLQKTINTPFLTCVDSIGRHIPNFFRILTDGAI</sequence>
<protein>
    <submittedName>
        <fullName evidence="1">Uncharacterized protein</fullName>
    </submittedName>
</protein>
<name>A0A345D9F1_9BURK</name>
<dbReference type="EMBL" id="CP031124">
    <property type="protein sequence ID" value="AXF84989.1"/>
    <property type="molecule type" value="Genomic_DNA"/>
</dbReference>
<evidence type="ECO:0000313" key="2">
    <source>
        <dbReference type="Proteomes" id="UP000252182"/>
    </source>
</evidence>
<evidence type="ECO:0000313" key="1">
    <source>
        <dbReference type="EMBL" id="AXF84989.1"/>
    </source>
</evidence>
<dbReference type="KEGG" id="hyf:DTO96_100706"/>
<gene>
    <name evidence="1" type="ORF">DTO96_100706</name>
</gene>
<accession>A0A345D9F1</accession>
<organism evidence="1 2">
    <name type="scientific">Ephemeroptericola cinctiostellae</name>
    <dbReference type="NCBI Taxonomy" id="2268024"/>
    <lineage>
        <taxon>Bacteria</taxon>
        <taxon>Pseudomonadati</taxon>
        <taxon>Pseudomonadota</taxon>
        <taxon>Betaproteobacteria</taxon>
        <taxon>Burkholderiales</taxon>
        <taxon>Burkholderiaceae</taxon>
        <taxon>Ephemeroptericola</taxon>
    </lineage>
</organism>
<dbReference type="AlphaFoldDB" id="A0A345D9F1"/>
<dbReference type="Proteomes" id="UP000252182">
    <property type="component" value="Chromosome"/>
</dbReference>
<reference evidence="2" key="1">
    <citation type="submission" date="2018-07" db="EMBL/GenBank/DDBJ databases">
        <authorList>
            <person name="Kim H."/>
        </authorList>
    </citation>
    <scope>NUCLEOTIDE SEQUENCE [LARGE SCALE GENOMIC DNA]</scope>
    <source>
        <strain evidence="2">F02</strain>
    </source>
</reference>
<keyword evidence="2" id="KW-1185">Reference proteome</keyword>